<proteinExistence type="predicted"/>
<evidence type="ECO:0000259" key="2">
    <source>
        <dbReference type="Pfam" id="PF07331"/>
    </source>
</evidence>
<dbReference type="RefSeq" id="WP_131833735.1">
    <property type="nucleotide sequence ID" value="NZ_SMFY01000001.1"/>
</dbReference>
<dbReference type="Pfam" id="PF07331">
    <property type="entry name" value="TctB"/>
    <property type="match status" value="1"/>
</dbReference>
<keyword evidence="4" id="KW-1185">Reference proteome</keyword>
<feature type="transmembrane region" description="Helical" evidence="1">
    <location>
        <begin position="118"/>
        <end position="136"/>
    </location>
</feature>
<comment type="caution">
    <text evidence="3">The sequence shown here is derived from an EMBL/GenBank/DDBJ whole genome shotgun (WGS) entry which is preliminary data.</text>
</comment>
<feature type="transmembrane region" description="Helical" evidence="1">
    <location>
        <begin position="36"/>
        <end position="56"/>
    </location>
</feature>
<gene>
    <name evidence="3" type="ORF">EV667_0488</name>
</gene>
<evidence type="ECO:0000256" key="1">
    <source>
        <dbReference type="SAM" id="Phobius"/>
    </source>
</evidence>
<keyword evidence="1" id="KW-0472">Membrane</keyword>
<keyword evidence="1" id="KW-1133">Transmembrane helix</keyword>
<keyword evidence="1" id="KW-0812">Transmembrane</keyword>
<dbReference type="Proteomes" id="UP000295030">
    <property type="component" value="Unassembled WGS sequence"/>
</dbReference>
<name>A0A4R1I9Y8_ANCAQ</name>
<feature type="domain" description="DUF1468" evidence="2">
    <location>
        <begin position="6"/>
        <end position="145"/>
    </location>
</feature>
<reference evidence="3 4" key="1">
    <citation type="submission" date="2019-03" db="EMBL/GenBank/DDBJ databases">
        <title>Genomic Encyclopedia of Type Strains, Phase IV (KMG-IV): sequencing the most valuable type-strain genomes for metagenomic binning, comparative biology and taxonomic classification.</title>
        <authorList>
            <person name="Goeker M."/>
        </authorList>
    </citation>
    <scope>NUCLEOTIDE SEQUENCE [LARGE SCALE GENOMIC DNA]</scope>
    <source>
        <strain evidence="3 4">DSM 101</strain>
    </source>
</reference>
<accession>A0A4R1I9Y8</accession>
<feature type="transmembrane region" description="Helical" evidence="1">
    <location>
        <begin position="77"/>
        <end position="106"/>
    </location>
</feature>
<evidence type="ECO:0000313" key="4">
    <source>
        <dbReference type="Proteomes" id="UP000295030"/>
    </source>
</evidence>
<dbReference type="AlphaFoldDB" id="A0A4R1I9Y8"/>
<dbReference type="InterPro" id="IPR009936">
    <property type="entry name" value="DUF1468"/>
</dbReference>
<dbReference type="OrthoDB" id="5519430at2"/>
<protein>
    <submittedName>
        <fullName evidence="3">Putative tricarboxylic transport membrane protein</fullName>
    </submittedName>
</protein>
<dbReference type="EMBL" id="SMFY01000001">
    <property type="protein sequence ID" value="TCK30400.1"/>
    <property type="molecule type" value="Genomic_DNA"/>
</dbReference>
<sequence length="153" mass="16159">MGRSIAIAAFLIGSSYLAIAYNIPTRAAEDPVGPRMYPMLLGGAMLLISMMLWMEAQRAVPVAAAPVDPLLQRRQRLGIFGAAAAAVAYALTLESVGYLLTTFLLMLGVTSAFHRGKLATNLAVSLGTATFLYVGLKRFLGVPLPSGILSFLG</sequence>
<evidence type="ECO:0000313" key="3">
    <source>
        <dbReference type="EMBL" id="TCK30400.1"/>
    </source>
</evidence>
<organism evidence="3 4">
    <name type="scientific">Ancylobacter aquaticus</name>
    <dbReference type="NCBI Taxonomy" id="100"/>
    <lineage>
        <taxon>Bacteria</taxon>
        <taxon>Pseudomonadati</taxon>
        <taxon>Pseudomonadota</taxon>
        <taxon>Alphaproteobacteria</taxon>
        <taxon>Hyphomicrobiales</taxon>
        <taxon>Xanthobacteraceae</taxon>
        <taxon>Ancylobacter</taxon>
    </lineage>
</organism>